<keyword evidence="1" id="KW-0472">Membrane</keyword>
<reference evidence="2 3" key="1">
    <citation type="submission" date="2018-07" db="EMBL/GenBank/DDBJ databases">
        <title>Genomic Encyclopedia of Type Strains, Phase III (KMG-III): the genomes of soil and plant-associated and newly described type strains.</title>
        <authorList>
            <person name="Whitman W."/>
        </authorList>
    </citation>
    <scope>NUCLEOTIDE SEQUENCE [LARGE SCALE GENOMIC DNA]</scope>
    <source>
        <strain evidence="2 3">CECT 8333</strain>
    </source>
</reference>
<dbReference type="EMBL" id="QPJW01000001">
    <property type="protein sequence ID" value="RCX23323.1"/>
    <property type="molecule type" value="Genomic_DNA"/>
</dbReference>
<evidence type="ECO:0000313" key="2">
    <source>
        <dbReference type="EMBL" id="RCX23323.1"/>
    </source>
</evidence>
<feature type="transmembrane region" description="Helical" evidence="1">
    <location>
        <begin position="90"/>
        <end position="111"/>
    </location>
</feature>
<dbReference type="RefSeq" id="WP_114495217.1">
    <property type="nucleotide sequence ID" value="NZ_QPJW01000001.1"/>
</dbReference>
<feature type="transmembrane region" description="Helical" evidence="1">
    <location>
        <begin position="12"/>
        <end position="38"/>
    </location>
</feature>
<keyword evidence="3" id="KW-1185">Reference proteome</keyword>
<evidence type="ECO:0000256" key="1">
    <source>
        <dbReference type="SAM" id="Phobius"/>
    </source>
</evidence>
<comment type="caution">
    <text evidence="2">The sequence shown here is derived from an EMBL/GenBank/DDBJ whole genome shotgun (WGS) entry which is preliminary data.</text>
</comment>
<evidence type="ECO:0000313" key="3">
    <source>
        <dbReference type="Proteomes" id="UP000253090"/>
    </source>
</evidence>
<dbReference type="OrthoDB" id="1929862at2"/>
<accession>A0A369BP60</accession>
<feature type="transmembrane region" description="Helical" evidence="1">
    <location>
        <begin position="50"/>
        <end position="69"/>
    </location>
</feature>
<feature type="transmembrane region" description="Helical" evidence="1">
    <location>
        <begin position="181"/>
        <end position="198"/>
    </location>
</feature>
<proteinExistence type="predicted"/>
<protein>
    <recommendedName>
        <fullName evidence="4">CAAX prenyl protease-like protein</fullName>
    </recommendedName>
</protein>
<sequence>MGEKKIGASDYLALGLYAFAGFGLEVVLSMLLPFIFGVGSSEYTLIHQCIHWVLTCILWGSMALFLIRLSKKKYFFDIMKLNEMPDSKRWFLAVVTSVIAITVTTIVWGGFKPVQEYNGIVKYIFQNIYYLFEAALILLTIAFGQKFGETLIKRGSLPYGGIFLALTWGLIHILLQGTLTGVYAFLMSILYGIVYILLKKNIRYSYIMIVIIFIL</sequence>
<evidence type="ECO:0008006" key="4">
    <source>
        <dbReference type="Google" id="ProtNLM"/>
    </source>
</evidence>
<feature type="transmembrane region" description="Helical" evidence="1">
    <location>
        <begin position="123"/>
        <end position="144"/>
    </location>
</feature>
<name>A0A369BP60_9BACL</name>
<dbReference type="AlphaFoldDB" id="A0A369BP60"/>
<keyword evidence="1" id="KW-0812">Transmembrane</keyword>
<keyword evidence="1" id="KW-1133">Transmembrane helix</keyword>
<feature type="transmembrane region" description="Helical" evidence="1">
    <location>
        <begin position="156"/>
        <end position="175"/>
    </location>
</feature>
<dbReference type="Proteomes" id="UP000253090">
    <property type="component" value="Unassembled WGS sequence"/>
</dbReference>
<gene>
    <name evidence="2" type="ORF">DFP94_101920</name>
</gene>
<organism evidence="2 3">
    <name type="scientific">Fontibacillus phaseoli</name>
    <dbReference type="NCBI Taxonomy" id="1416533"/>
    <lineage>
        <taxon>Bacteria</taxon>
        <taxon>Bacillati</taxon>
        <taxon>Bacillota</taxon>
        <taxon>Bacilli</taxon>
        <taxon>Bacillales</taxon>
        <taxon>Paenibacillaceae</taxon>
        <taxon>Fontibacillus</taxon>
    </lineage>
</organism>